<dbReference type="Gene3D" id="3.90.190.10">
    <property type="entry name" value="Protein tyrosine phosphatase superfamily"/>
    <property type="match status" value="1"/>
</dbReference>
<reference evidence="4" key="2">
    <citation type="submission" date="2022-06" db="UniProtKB">
        <authorList>
            <consortium name="EnsemblMetazoa"/>
        </authorList>
    </citation>
    <scope>IDENTIFICATION</scope>
    <source>
        <strain evidence="4">DF5081</strain>
    </source>
</reference>
<dbReference type="InterPro" id="IPR003125">
    <property type="entry name" value="WSN"/>
</dbReference>
<keyword evidence="2" id="KW-0812">Transmembrane</keyword>
<dbReference type="Pfam" id="PF00102">
    <property type="entry name" value="Y_phosphatase"/>
    <property type="match status" value="1"/>
</dbReference>
<dbReference type="InterPro" id="IPR053345">
    <property type="entry name" value="Ankyrin_repeat-containing"/>
</dbReference>
<dbReference type="GO" id="GO:0004725">
    <property type="term" value="F:protein tyrosine phosphatase activity"/>
    <property type="evidence" value="ECO:0007669"/>
    <property type="project" value="InterPro"/>
</dbReference>
<dbReference type="InterPro" id="IPR000242">
    <property type="entry name" value="PTP_cat"/>
</dbReference>
<evidence type="ECO:0000259" key="3">
    <source>
        <dbReference type="PROSITE" id="PS50055"/>
    </source>
</evidence>
<dbReference type="PROSITE" id="PS50055">
    <property type="entry name" value="TYR_PHOSPHATASE_PTP"/>
    <property type="match status" value="1"/>
</dbReference>
<evidence type="ECO:0000256" key="2">
    <source>
        <dbReference type="SAM" id="Phobius"/>
    </source>
</evidence>
<feature type="transmembrane region" description="Helical" evidence="2">
    <location>
        <begin position="1194"/>
        <end position="1213"/>
    </location>
</feature>
<evidence type="ECO:0000256" key="1">
    <source>
        <dbReference type="SAM" id="MobiDB-lite"/>
    </source>
</evidence>
<dbReference type="Pfam" id="PF02206">
    <property type="entry name" value="WSN"/>
    <property type="match status" value="1"/>
</dbReference>
<keyword evidence="5" id="KW-1185">Reference proteome</keyword>
<accession>A0A8R1IPZ4</accession>
<dbReference type="SMART" id="SM00404">
    <property type="entry name" value="PTPc_motif"/>
    <property type="match status" value="1"/>
</dbReference>
<dbReference type="SUPFAM" id="SSF52799">
    <property type="entry name" value="(Phosphotyrosine protein) phosphatases II"/>
    <property type="match status" value="1"/>
</dbReference>
<feature type="transmembrane region" description="Helical" evidence="2">
    <location>
        <begin position="712"/>
        <end position="735"/>
    </location>
</feature>
<organism evidence="4 5">
    <name type="scientific">Caenorhabditis japonica</name>
    <dbReference type="NCBI Taxonomy" id="281687"/>
    <lineage>
        <taxon>Eukaryota</taxon>
        <taxon>Metazoa</taxon>
        <taxon>Ecdysozoa</taxon>
        <taxon>Nematoda</taxon>
        <taxon>Chromadorea</taxon>
        <taxon>Rhabditida</taxon>
        <taxon>Rhabditina</taxon>
        <taxon>Rhabditomorpha</taxon>
        <taxon>Rhabditoidea</taxon>
        <taxon>Rhabditidae</taxon>
        <taxon>Peloderinae</taxon>
        <taxon>Caenorhabditis</taxon>
    </lineage>
</organism>
<feature type="compositionally biased region" description="Acidic residues" evidence="1">
    <location>
        <begin position="900"/>
        <end position="913"/>
    </location>
</feature>
<dbReference type="EnsemblMetazoa" id="CJA41066.1">
    <property type="protein sequence ID" value="CJA41066.1"/>
    <property type="gene ID" value="WBGene00216914"/>
</dbReference>
<feature type="compositionally biased region" description="Basic and acidic residues" evidence="1">
    <location>
        <begin position="790"/>
        <end position="820"/>
    </location>
</feature>
<keyword evidence="2" id="KW-0472">Membrane</keyword>
<proteinExistence type="predicted"/>
<feature type="compositionally biased region" description="Basic and acidic residues" evidence="1">
    <location>
        <begin position="827"/>
        <end position="842"/>
    </location>
</feature>
<feature type="compositionally biased region" description="Polar residues" evidence="1">
    <location>
        <begin position="768"/>
        <end position="785"/>
    </location>
</feature>
<name>A0A8R1IPZ4_CAEJA</name>
<feature type="region of interest" description="Disordered" evidence="1">
    <location>
        <begin position="744"/>
        <end position="877"/>
    </location>
</feature>
<sequence length="1560" mass="180615">MMNAIALQNEFNDGSVTMKEVMAEALDVRNATLLDSIDEKDSRVAGKAVKTVDLITARPAQTINKTTEKLKKVLFLGDSTSHSSSISQMFSSLNDFNIGLDTISSSVGTSVQSLNNLSQEINSSNPKFDMAVKHFSAFYLPFLTLHDKNVMDLENSMDNFKTLEDLRSFVVGFEQYQLVTNEIFLNNLKASLNSLLSSVSTIKSWLNAKNKHHAIKMLDDINTILAPSVYGYDKKLLIGFPNGSKDLTTLFENLQEDWIKEVLNGGKSVSELVRVFGPMTKFESQLSSLEQIWIKSDRETYANTTRKGLISLRIINKANPVDVSDSLAKVNTTFVNLGSIADVNSTVLDEFNQLLNSSEPFTSFKKQLADFLDAPEIAQFSTQGLIDFLSPYGNQKTQKGKFDMLKKELNISKYSKNLEFFQNQLDLLVSAKNATTGYFKTIVEFNSTTTFDNIRSLIEILQKVKSEITAIENLVELLNSLCLFSEKERKVIDEISNFLVSVKSKMNESKFLEESLQLEMKETGFLHRFSGFPSARNLTSQLAYTERTLHFFQRKDLKQDFQNLATNGEKLVEFIESLPANEKQQVGSGWSNISSLNKSLSSLLPVIKSLPSNSTLPESNLTSFGKSLFFLDANKIPEFNFSSMVSSINYLKSSRVGQSEKVLNAEQSLIKLEGLQYASMRQNGTLGTLLGQADNFFTSFFSEKPDEMSWCLIVWIVSGVLVVVVAGPVLVWLCCYKSFPSLRPKPVSPTPSEKSISGDECDPLIPNTAESATDSSTDNEITAESGSFEDSVHDEKETKTLEEKELKEGTERKSKKESEKTKKKNKEKGVVEEQEKPKKQNEQRLCIFPVNVRPNEIGEDEDENTRRRKAEYPPAPIVERSIEKNAVKPDGEAYRVFEEFEPEPPIDYDPDNSDDLRSINTNTLSTQSDSTQYHSETTDSYSQASFTDSMDSMDRTASLSDEDEYDRMTVLDTPLLTMLGQKGLEEARDQFLIEYYYGLECEQFLTKAYLEWKEKMRNEAAVERRRKQREEEHEEFLIEKEKIVARTKKYREEMARTQPEIDRRRAINKAIADAWFAEMAIKEAAYEEAKAKRTPLEMATCYVDESYEMDVPTEKRIVALGYEQAEPIDNYIQSHFQDKFEHKYRTQPPEYTHDWCRVRMTKDFWDDCDFYDAAWMYPYEFVFHKIMDKYKNKLIVASAPAFVYPCGILWHWIYETNVKFFIHLNEDWESNFHYSIQFYPDKAGEVGWYNRNKYRHYKVKCLSVVDVYDEYGQEYVLEITLFHCLQRMPTKRMLMLRMFDWEKRNAPMYWENYVLIAERLKQASEKFPAVVMSLLGSGRAGTLIIALQAAVIAPLDDDVGIHNSVHGGRASKRCCLTDANQVYFWRFVHYELLFNWFPPLRKYRVKMEFRSNMYASFVIEQRREFLDNRWPRWLFRRLWNCEKDIFEHSHYFNEWHHWWNVERKLVRRRRFVLPDLHPCIEPNPANESFPMNRRVEPIRRKRLRIGDPPRDPNRPKRSVLPSEMMAMQKSQCYGIHFYDRIYDPESIPERAKGQMVWKEQ</sequence>
<dbReference type="PANTHER" id="PTHR22956">
    <property type="entry name" value="ANKYRIN REPEAT-CONTAINING PROTEIN F37A4.4-RELATED-RELATED"/>
    <property type="match status" value="1"/>
</dbReference>
<dbReference type="InterPro" id="IPR029021">
    <property type="entry name" value="Prot-tyrosine_phosphatase-like"/>
</dbReference>
<reference evidence="5" key="1">
    <citation type="submission" date="2010-08" db="EMBL/GenBank/DDBJ databases">
        <authorList>
            <consortium name="Caenorhabditis japonica Sequencing Consortium"/>
            <person name="Wilson R.K."/>
        </authorList>
    </citation>
    <scope>NUCLEOTIDE SEQUENCE [LARGE SCALE GENOMIC DNA]</scope>
    <source>
        <strain evidence="5">DF5081</strain>
    </source>
</reference>
<dbReference type="PANTHER" id="PTHR22956:SF26">
    <property type="entry name" value="TYROSINE-PROTEIN PHOSPHATASE DOMAIN-CONTAINING PROTEIN"/>
    <property type="match status" value="1"/>
</dbReference>
<dbReference type="Proteomes" id="UP000005237">
    <property type="component" value="Unassembled WGS sequence"/>
</dbReference>
<feature type="compositionally biased region" description="Polar residues" evidence="1">
    <location>
        <begin position="918"/>
        <end position="959"/>
    </location>
</feature>
<feature type="domain" description="Tyrosine-protein phosphatase" evidence="3">
    <location>
        <begin position="1137"/>
        <end position="1384"/>
    </location>
</feature>
<feature type="region of interest" description="Disordered" evidence="1">
    <location>
        <begin position="900"/>
        <end position="962"/>
    </location>
</feature>
<evidence type="ECO:0000313" key="4">
    <source>
        <dbReference type="EnsemblMetazoa" id="CJA41066.1"/>
    </source>
</evidence>
<protein>
    <submittedName>
        <fullName evidence="4">Tyrosine-protein phosphatase domain-containing protein</fullName>
    </submittedName>
</protein>
<dbReference type="InterPro" id="IPR003595">
    <property type="entry name" value="Tyr_Pase_cat"/>
</dbReference>
<evidence type="ECO:0000313" key="5">
    <source>
        <dbReference type="Proteomes" id="UP000005237"/>
    </source>
</evidence>
<keyword evidence="2" id="KW-1133">Transmembrane helix</keyword>